<dbReference type="Pfam" id="PF20434">
    <property type="entry name" value="BD-FAE"/>
    <property type="match status" value="1"/>
</dbReference>
<feature type="domain" description="BD-FAE-like" evidence="2">
    <location>
        <begin position="41"/>
        <end position="261"/>
    </location>
</feature>
<dbReference type="PANTHER" id="PTHR43265">
    <property type="entry name" value="ESTERASE ESTD"/>
    <property type="match status" value="1"/>
</dbReference>
<protein>
    <recommendedName>
        <fullName evidence="2">BD-FAE-like domain-containing protein</fullName>
    </recommendedName>
</protein>
<dbReference type="InterPro" id="IPR053145">
    <property type="entry name" value="AB_hydrolase_Est10"/>
</dbReference>
<organism evidence="3 4">
    <name type="scientific">Cellulophaga geojensis KL-A</name>
    <dbReference type="NCBI Taxonomy" id="1328323"/>
    <lineage>
        <taxon>Bacteria</taxon>
        <taxon>Pseudomonadati</taxon>
        <taxon>Bacteroidota</taxon>
        <taxon>Flavobacteriia</taxon>
        <taxon>Flavobacteriales</taxon>
        <taxon>Flavobacteriaceae</taxon>
        <taxon>Cellulophaga</taxon>
    </lineage>
</organism>
<dbReference type="InterPro" id="IPR029058">
    <property type="entry name" value="AB_hydrolase_fold"/>
</dbReference>
<sequence>MKKLLILCLVFPILIFAQEVKKEELDLKNGDISLPGTLTVAQSKNKTPLVIFIQGSGNGDRNGNQAGTLMQIGYIKTLRDSLNAKGISFYSYDKRSANLNNLKSVKDISFKGFVADANVAIDYFKNDKRFSGITIIGHSQGSLVGMLAINARNDKAVTSYISLAGPGKTFDKTIVEQLTAQNPSLGQAAKEQFEELVQTDTIKEVNPLLMSVFQPVYQKFMKEWATENPATEIKKMKIPVLILNGDADLQVSTDDAQLLKNAQPKATLKIIPKMNHVLKVVNSIVENQEAYTSKDYKISKELINTIDKFVSN</sequence>
<dbReference type="EMBL" id="ARZX01000009">
    <property type="protein sequence ID" value="EWH13575.1"/>
    <property type="molecule type" value="Genomic_DNA"/>
</dbReference>
<feature type="signal peptide" evidence="1">
    <location>
        <begin position="1"/>
        <end position="17"/>
    </location>
</feature>
<accession>A0ABN0RNT0</accession>
<evidence type="ECO:0000259" key="2">
    <source>
        <dbReference type="Pfam" id="PF20434"/>
    </source>
</evidence>
<dbReference type="PANTHER" id="PTHR43265:SF1">
    <property type="entry name" value="ESTERASE ESTD"/>
    <property type="match status" value="1"/>
</dbReference>
<dbReference type="InterPro" id="IPR049492">
    <property type="entry name" value="BD-FAE-like_dom"/>
</dbReference>
<evidence type="ECO:0000313" key="3">
    <source>
        <dbReference type="EMBL" id="EWH13575.1"/>
    </source>
</evidence>
<feature type="chain" id="PRO_5046418155" description="BD-FAE-like domain-containing protein" evidence="1">
    <location>
        <begin position="18"/>
        <end position="312"/>
    </location>
</feature>
<name>A0ABN0RNT0_9FLAO</name>
<keyword evidence="1" id="KW-0732">Signal</keyword>
<evidence type="ECO:0000313" key="4">
    <source>
        <dbReference type="Proteomes" id="UP000019275"/>
    </source>
</evidence>
<proteinExistence type="predicted"/>
<evidence type="ECO:0000256" key="1">
    <source>
        <dbReference type="SAM" id="SignalP"/>
    </source>
</evidence>
<dbReference type="RefSeq" id="WP_034645048.1">
    <property type="nucleotide sequence ID" value="NZ_ARZX01000009.1"/>
</dbReference>
<dbReference type="SUPFAM" id="SSF53474">
    <property type="entry name" value="alpha/beta-Hydrolases"/>
    <property type="match status" value="1"/>
</dbReference>
<comment type="caution">
    <text evidence="3">The sequence shown here is derived from an EMBL/GenBank/DDBJ whole genome shotgun (WGS) entry which is preliminary data.</text>
</comment>
<reference evidence="3 4" key="1">
    <citation type="journal article" date="2014" name="Genome Announc.">
        <title>Draft Genome Sequence of the Carrageenan-Degrading Bacterium Cellulophaga sp. Strain KL-A, Isolated from Decaying Marine Algae.</title>
        <authorList>
            <person name="Shan D."/>
            <person name="Ying J."/>
            <person name="Li X."/>
            <person name="Gao Z."/>
            <person name="Wei G."/>
            <person name="Shao Z."/>
        </authorList>
    </citation>
    <scope>NUCLEOTIDE SEQUENCE [LARGE SCALE GENOMIC DNA]</scope>
    <source>
        <strain evidence="3 4">KL-A</strain>
    </source>
</reference>
<keyword evidence="4" id="KW-1185">Reference proteome</keyword>
<dbReference type="Proteomes" id="UP000019275">
    <property type="component" value="Unassembled WGS sequence"/>
</dbReference>
<gene>
    <name evidence="3" type="ORF">KLA_08430</name>
</gene>
<dbReference type="Gene3D" id="3.40.50.1820">
    <property type="entry name" value="alpha/beta hydrolase"/>
    <property type="match status" value="1"/>
</dbReference>